<dbReference type="AlphaFoldDB" id="A0A1C3CXV5"/>
<dbReference type="Proteomes" id="UP000186553">
    <property type="component" value="Unassembled WGS sequence"/>
</dbReference>
<accession>A0A1C3CXV5</accession>
<keyword evidence="3" id="KW-1185">Reference proteome</keyword>
<gene>
    <name evidence="2" type="ORF">BBP83_04550</name>
</gene>
<sequence length="118" mass="14196">MKKNIVCLCIFYLFSSTALQATDIEETKFYDLFSGTIHQRANQLFLKRCDLSQYEYPLHFNHTNDQAKIEHYLKQHPKFWVNIRGDVYEKQELYHLTIEEILDVHPNQSCHLLDLFEE</sequence>
<protein>
    <submittedName>
        <fullName evidence="2">Uncharacterized protein</fullName>
    </submittedName>
</protein>
<organism evidence="2 3">
    <name type="scientific">Acinetobacter celticus</name>
    <dbReference type="NCBI Taxonomy" id="1891224"/>
    <lineage>
        <taxon>Bacteria</taxon>
        <taxon>Pseudomonadati</taxon>
        <taxon>Pseudomonadota</taxon>
        <taxon>Gammaproteobacteria</taxon>
        <taxon>Moraxellales</taxon>
        <taxon>Moraxellaceae</taxon>
        <taxon>Acinetobacter</taxon>
    </lineage>
</organism>
<dbReference type="RefSeq" id="WP_068886416.1">
    <property type="nucleotide sequence ID" value="NZ_CBCRUU010000001.1"/>
</dbReference>
<comment type="caution">
    <text evidence="2">The sequence shown here is derived from an EMBL/GenBank/DDBJ whole genome shotgun (WGS) entry which is preliminary data.</text>
</comment>
<evidence type="ECO:0000313" key="2">
    <source>
        <dbReference type="EMBL" id="ODA13655.1"/>
    </source>
</evidence>
<feature type="signal peptide" evidence="1">
    <location>
        <begin position="1"/>
        <end position="21"/>
    </location>
</feature>
<dbReference type="EMBL" id="MBDL01000008">
    <property type="protein sequence ID" value="ODA13655.1"/>
    <property type="molecule type" value="Genomic_DNA"/>
</dbReference>
<dbReference type="OrthoDB" id="6712658at2"/>
<reference evidence="2 3" key="1">
    <citation type="submission" date="2016-07" db="EMBL/GenBank/DDBJ databases">
        <title>Acinetobacter sp. ANC 4603.</title>
        <authorList>
            <person name="Radolfova-Krizova L."/>
            <person name="Nemec A."/>
        </authorList>
    </citation>
    <scope>NUCLEOTIDE SEQUENCE [LARGE SCALE GENOMIC DNA]</scope>
    <source>
        <strain evidence="2 3">ANC 4603</strain>
    </source>
</reference>
<name>A0A1C3CXV5_9GAMM</name>
<evidence type="ECO:0000313" key="3">
    <source>
        <dbReference type="Proteomes" id="UP000186553"/>
    </source>
</evidence>
<keyword evidence="1" id="KW-0732">Signal</keyword>
<proteinExistence type="predicted"/>
<evidence type="ECO:0000256" key="1">
    <source>
        <dbReference type="SAM" id="SignalP"/>
    </source>
</evidence>
<feature type="chain" id="PRO_5008671728" evidence="1">
    <location>
        <begin position="22"/>
        <end position="118"/>
    </location>
</feature>